<dbReference type="OrthoDB" id="9809784at2"/>
<dbReference type="InterPro" id="IPR050072">
    <property type="entry name" value="Peptidase_M20A"/>
</dbReference>
<name>I9XD70_RHILT</name>
<dbReference type="HOGENOM" id="CLU_021802_2_1_5"/>
<evidence type="ECO:0000313" key="5">
    <source>
        <dbReference type="Proteomes" id="UP000005092"/>
    </source>
</evidence>
<dbReference type="RefSeq" id="WP_003592473.1">
    <property type="nucleotide sequence ID" value="NZ_JH719381.1"/>
</dbReference>
<dbReference type="SUPFAM" id="SSF53187">
    <property type="entry name" value="Zn-dependent exopeptidases"/>
    <property type="match status" value="1"/>
</dbReference>
<dbReference type="InterPro" id="IPR002933">
    <property type="entry name" value="Peptidase_M20"/>
</dbReference>
<dbReference type="Pfam" id="PF07687">
    <property type="entry name" value="M20_dimer"/>
    <property type="match status" value="1"/>
</dbReference>
<dbReference type="GO" id="GO:0016787">
    <property type="term" value="F:hydrolase activity"/>
    <property type="evidence" value="ECO:0007669"/>
    <property type="project" value="UniProtKB-KW"/>
</dbReference>
<dbReference type="InterPro" id="IPR036264">
    <property type="entry name" value="Bact_exopeptidase_dim_dom"/>
</dbReference>
<dbReference type="Gene3D" id="3.40.630.10">
    <property type="entry name" value="Zn peptidases"/>
    <property type="match status" value="2"/>
</dbReference>
<dbReference type="GO" id="GO:0046872">
    <property type="term" value="F:metal ion binding"/>
    <property type="evidence" value="ECO:0007669"/>
    <property type="project" value="UniProtKB-KW"/>
</dbReference>
<dbReference type="SUPFAM" id="SSF55031">
    <property type="entry name" value="Bacterial exopeptidase dimerisation domain"/>
    <property type="match status" value="1"/>
</dbReference>
<gene>
    <name evidence="4" type="ORF">Rleg9DRAFT_5985</name>
</gene>
<reference evidence="4 5" key="1">
    <citation type="submission" date="2012-02" db="EMBL/GenBank/DDBJ databases">
        <title>Improved High-Quality Draft Sequence of Rhizobium leguminosarum bv. trifolii WSM597.</title>
        <authorList>
            <consortium name="US DOE Joint Genome Institute"/>
            <person name="Lucas S."/>
            <person name="Han J."/>
            <person name="Lapidus A."/>
            <person name="Cheng J.-F."/>
            <person name="Goodwin L."/>
            <person name="Pitluck S."/>
            <person name="Peters L."/>
            <person name="Ovchinnikova G."/>
            <person name="Held B."/>
            <person name="Detter J.C."/>
            <person name="Han C."/>
            <person name="Tapia R."/>
            <person name="Land M."/>
            <person name="Hauser L."/>
            <person name="Kyrpides N."/>
            <person name="Ivanova N."/>
            <person name="Pagani I."/>
            <person name="Brau L."/>
            <person name="Yates R."/>
            <person name="O'Hara G."/>
            <person name="Rui T."/>
            <person name="Howieson J."/>
            <person name="Reeve W."/>
            <person name="Woyke T."/>
        </authorList>
    </citation>
    <scope>NUCLEOTIDE SEQUENCE [LARGE SCALE GENOMIC DNA]</scope>
    <source>
        <strain evidence="4 5">WSM597</strain>
    </source>
</reference>
<dbReference type="InterPro" id="IPR011650">
    <property type="entry name" value="Peptidase_M20_dimer"/>
</dbReference>
<sequence>MGRNTVGAAIDAAVKNEQLLAACQKVVQIESLTGEEAAVAQFVADQMRLQQFDKVDIDIHGNVIGTLFGDGTGPSVMVNGHIDHVPVGAMQNPFSGEIVDSSRWGEEGTAIFGRGSCDMKCNVIAAVHAVGALKRAGLKPGGDVIVVADVEEETDSPNGVKSVIREGLRADFGISVESTRGQVYLGHRGKLEFEVRFIGRTSHASEPSNGVNAIYLATRFIDRIQYYARSLQQDDLLGPATVAVTGMHSFPDNGTAVVPDLLTLRVDRRYVRDETPAGCQAEIEDMLRTTNPEGQGSEWTVELINHYPLMYTPKDSPVARAAIVAAEDVDGQAPKISAWRFGVNGTFMNEAGIPTIGLGPGDEKWAHTPEEHVGTRDITEATRKIARAVLAVTRGGELA</sequence>
<keyword evidence="1" id="KW-0479">Metal-binding</keyword>
<dbReference type="Proteomes" id="UP000005092">
    <property type="component" value="Unassembled WGS sequence"/>
</dbReference>
<keyword evidence="2" id="KW-0378">Hydrolase</keyword>
<dbReference type="EMBL" id="JH719381">
    <property type="protein sequence ID" value="EJB07016.1"/>
    <property type="molecule type" value="Genomic_DNA"/>
</dbReference>
<dbReference type="AlphaFoldDB" id="I9XD70"/>
<organism evidence="4 5">
    <name type="scientific">Rhizobium leguminosarum bv. trifolii WSM597</name>
    <dbReference type="NCBI Taxonomy" id="754764"/>
    <lineage>
        <taxon>Bacteria</taxon>
        <taxon>Pseudomonadati</taxon>
        <taxon>Pseudomonadota</taxon>
        <taxon>Alphaproteobacteria</taxon>
        <taxon>Hyphomicrobiales</taxon>
        <taxon>Rhizobiaceae</taxon>
        <taxon>Rhizobium/Agrobacterium group</taxon>
        <taxon>Rhizobium</taxon>
    </lineage>
</organism>
<feature type="domain" description="Peptidase M20 dimerisation" evidence="3">
    <location>
        <begin position="186"/>
        <end position="294"/>
    </location>
</feature>
<accession>I9XD70</accession>
<dbReference type="Gene3D" id="3.30.70.360">
    <property type="match status" value="1"/>
</dbReference>
<evidence type="ECO:0000313" key="4">
    <source>
        <dbReference type="EMBL" id="EJB07016.1"/>
    </source>
</evidence>
<evidence type="ECO:0000256" key="2">
    <source>
        <dbReference type="ARBA" id="ARBA00022801"/>
    </source>
</evidence>
<protein>
    <submittedName>
        <fullName evidence="4">Acetylornithine deacetylase/succinyldiaminopimelate desuccinylase-like deacylase</fullName>
    </submittedName>
</protein>
<dbReference type="PANTHER" id="PTHR43808">
    <property type="entry name" value="ACETYLORNITHINE DEACETYLASE"/>
    <property type="match status" value="1"/>
</dbReference>
<dbReference type="Pfam" id="PF01546">
    <property type="entry name" value="Peptidase_M20"/>
    <property type="match status" value="1"/>
</dbReference>
<evidence type="ECO:0000256" key="1">
    <source>
        <dbReference type="ARBA" id="ARBA00022723"/>
    </source>
</evidence>
<evidence type="ECO:0000259" key="3">
    <source>
        <dbReference type="Pfam" id="PF07687"/>
    </source>
</evidence>
<proteinExistence type="predicted"/>